<accession>A0A1X7VUV1</accession>
<feature type="domain" description="C2H2-type" evidence="8">
    <location>
        <begin position="402"/>
        <end position="429"/>
    </location>
</feature>
<feature type="domain" description="C2H2-type" evidence="8">
    <location>
        <begin position="604"/>
        <end position="633"/>
    </location>
</feature>
<dbReference type="FunFam" id="3.30.160.60:FF:000340">
    <property type="entry name" value="zinc finger protein 473 isoform X1"/>
    <property type="match status" value="1"/>
</dbReference>
<keyword evidence="10" id="KW-1185">Reference proteome</keyword>
<reference evidence="9" key="2">
    <citation type="submission" date="2017-05" db="UniProtKB">
        <authorList>
            <consortium name="EnsemblMetazoa"/>
        </authorList>
    </citation>
    <scope>IDENTIFICATION</scope>
</reference>
<dbReference type="eggNOG" id="KOG1721">
    <property type="taxonomic scope" value="Eukaryota"/>
</dbReference>
<sequence>MATAGEGGDAASLQDKLQVQVASSMREALDKSTSILSNLHRLSSYLDVMSSMLSAPERLKNALHQIQTIRSDSASLLQTIYLGEIGLQSLQTASMTAGILPILSDSTLSMTTPPDPPPSSDGNLFDEGSGFALGKRNGDGISIDTEPPTKKSSVAVFTCRGCQKTFGTNTDQGQMPNFCRKCRESAAASGSALFPKVSLTPILNSTPISPAKQVKRRVSKRAKLNALVCRLCGINFFYRRCMMRHLRENHAPVIDVNNLEQYMEELPTTSLPLPSSPSSQPSSLDIATCMGSELVGESNFDLSVSSSSADNSNMIIAGTQSNSEHTSSVAVATPASRFITAQSLQPVEHVILSSSQNSEQDSHDLDRLEVELNPSTTEIDLDGMKVTTTVKVSETGAAFREYKCSVCNKAFDRPYRLTRHLEIHDPNRPRLPCSYCSKSFTRKDSLESHIKSVHASVHPYTCTHETCNRSFATRSMYLNHLKVHGESKPYHCQECEESFSLLAELKEHLKKEHPENEDSRCSECFKVCLSHDDLQQHKICNHRFECEICGKVFSRLAYLQVHVKVHDGQAKLNCRFCSEGFDSLYAYRQHMKTHPEYRRVINVFPCNTCNKIFQDPDDLYSHYQSEEHKEKASSIGSSTFSTTLSITEGDLSAMNDLVTHIVMNESDDIINNIQGTQ</sequence>
<name>A0A1X7VUV1_AMPQE</name>
<feature type="domain" description="C2H2-type" evidence="8">
    <location>
        <begin position="572"/>
        <end position="599"/>
    </location>
</feature>
<evidence type="ECO:0000256" key="4">
    <source>
        <dbReference type="ARBA" id="ARBA00022771"/>
    </source>
</evidence>
<proteinExistence type="predicted"/>
<dbReference type="InterPro" id="IPR036236">
    <property type="entry name" value="Znf_C2H2_sf"/>
</dbReference>
<dbReference type="KEGG" id="aqu:105312360"/>
<dbReference type="STRING" id="400682.A0A1X7VUV1"/>
<feature type="domain" description="C2H2-type" evidence="8">
    <location>
        <begin position="431"/>
        <end position="459"/>
    </location>
</feature>
<evidence type="ECO:0000256" key="2">
    <source>
        <dbReference type="ARBA" id="ARBA00022723"/>
    </source>
</evidence>
<feature type="domain" description="C2H2-type" evidence="8">
    <location>
        <begin position="544"/>
        <end position="571"/>
    </location>
</feature>
<dbReference type="Gene3D" id="3.30.160.60">
    <property type="entry name" value="Classic Zinc Finger"/>
    <property type="match status" value="6"/>
</dbReference>
<evidence type="ECO:0000256" key="7">
    <source>
        <dbReference type="PROSITE-ProRule" id="PRU00042"/>
    </source>
</evidence>
<dbReference type="Pfam" id="PF00096">
    <property type="entry name" value="zf-C2H2"/>
    <property type="match status" value="4"/>
</dbReference>
<keyword evidence="6" id="KW-0539">Nucleus</keyword>
<dbReference type="EnsemblMetazoa" id="XM_011404946.2">
    <property type="protein sequence ID" value="XP_011403248.1"/>
    <property type="gene ID" value="LOC105312360"/>
</dbReference>
<dbReference type="Pfam" id="PF13894">
    <property type="entry name" value="zf-C2H2_4"/>
    <property type="match status" value="1"/>
</dbReference>
<feature type="domain" description="C2H2-type" evidence="8">
    <location>
        <begin position="490"/>
        <end position="518"/>
    </location>
</feature>
<reference evidence="10" key="1">
    <citation type="journal article" date="2010" name="Nature">
        <title>The Amphimedon queenslandica genome and the evolution of animal complexity.</title>
        <authorList>
            <person name="Srivastava M."/>
            <person name="Simakov O."/>
            <person name="Chapman J."/>
            <person name="Fahey B."/>
            <person name="Gauthier M.E."/>
            <person name="Mitros T."/>
            <person name="Richards G.S."/>
            <person name="Conaco C."/>
            <person name="Dacre M."/>
            <person name="Hellsten U."/>
            <person name="Larroux C."/>
            <person name="Putnam N.H."/>
            <person name="Stanke M."/>
            <person name="Adamska M."/>
            <person name="Darling A."/>
            <person name="Degnan S.M."/>
            <person name="Oakley T.H."/>
            <person name="Plachetzki D.C."/>
            <person name="Zhai Y."/>
            <person name="Adamski M."/>
            <person name="Calcino A."/>
            <person name="Cummins S.F."/>
            <person name="Goodstein D.M."/>
            <person name="Harris C."/>
            <person name="Jackson D.J."/>
            <person name="Leys S.P."/>
            <person name="Shu S."/>
            <person name="Woodcroft B.J."/>
            <person name="Vervoort M."/>
            <person name="Kosik K.S."/>
            <person name="Manning G."/>
            <person name="Degnan B.M."/>
            <person name="Rokhsar D.S."/>
        </authorList>
    </citation>
    <scope>NUCLEOTIDE SEQUENCE [LARGE SCALE GENOMIC DNA]</scope>
</reference>
<dbReference type="GO" id="GO:0005634">
    <property type="term" value="C:nucleus"/>
    <property type="evidence" value="ECO:0007669"/>
    <property type="project" value="UniProtKB-SubCell"/>
</dbReference>
<evidence type="ECO:0000256" key="3">
    <source>
        <dbReference type="ARBA" id="ARBA00022737"/>
    </source>
</evidence>
<keyword evidence="2" id="KW-0479">Metal-binding</keyword>
<organism evidence="9">
    <name type="scientific">Amphimedon queenslandica</name>
    <name type="common">Sponge</name>
    <dbReference type="NCBI Taxonomy" id="400682"/>
    <lineage>
        <taxon>Eukaryota</taxon>
        <taxon>Metazoa</taxon>
        <taxon>Porifera</taxon>
        <taxon>Demospongiae</taxon>
        <taxon>Heteroscleromorpha</taxon>
        <taxon>Haplosclerida</taxon>
        <taxon>Niphatidae</taxon>
        <taxon>Amphimedon</taxon>
    </lineage>
</organism>
<gene>
    <name evidence="9" type="primary">105312360</name>
</gene>
<dbReference type="GO" id="GO:0010468">
    <property type="term" value="P:regulation of gene expression"/>
    <property type="evidence" value="ECO:0007669"/>
    <property type="project" value="TreeGrafter"/>
</dbReference>
<dbReference type="SMART" id="SM00355">
    <property type="entry name" value="ZnF_C2H2"/>
    <property type="match status" value="9"/>
</dbReference>
<dbReference type="OrthoDB" id="654211at2759"/>
<dbReference type="Pfam" id="PF13912">
    <property type="entry name" value="zf-C2H2_6"/>
    <property type="match status" value="1"/>
</dbReference>
<protein>
    <recommendedName>
        <fullName evidence="8">C2H2-type domain-containing protein</fullName>
    </recommendedName>
</protein>
<dbReference type="InterPro" id="IPR013087">
    <property type="entry name" value="Znf_C2H2_type"/>
</dbReference>
<dbReference type="EnsemblMetazoa" id="Aqu2.1.43645_001">
    <property type="protein sequence ID" value="Aqu2.1.43645_001"/>
    <property type="gene ID" value="Aqu2.1.43645"/>
</dbReference>
<dbReference type="InParanoid" id="A0A1X7VUV1"/>
<dbReference type="PANTHER" id="PTHR16515:SF49">
    <property type="entry name" value="GASTRULA ZINC FINGER PROTEIN XLCGF49.1-LIKE-RELATED"/>
    <property type="match status" value="1"/>
</dbReference>
<feature type="domain" description="C2H2-type" evidence="8">
    <location>
        <begin position="460"/>
        <end position="489"/>
    </location>
</feature>
<dbReference type="PROSITE" id="PS00028">
    <property type="entry name" value="ZINC_FINGER_C2H2_1"/>
    <property type="match status" value="8"/>
</dbReference>
<dbReference type="Proteomes" id="UP000007879">
    <property type="component" value="Unassembled WGS sequence"/>
</dbReference>
<keyword evidence="5" id="KW-0862">Zinc</keyword>
<keyword evidence="3" id="KW-0677">Repeat</keyword>
<comment type="subcellular location">
    <subcellularLocation>
        <location evidence="1">Nucleus</location>
    </subcellularLocation>
</comment>
<evidence type="ECO:0000256" key="5">
    <source>
        <dbReference type="ARBA" id="ARBA00022833"/>
    </source>
</evidence>
<dbReference type="PANTHER" id="PTHR16515">
    <property type="entry name" value="PR DOMAIN ZINC FINGER PROTEIN"/>
    <property type="match status" value="1"/>
</dbReference>
<dbReference type="PROSITE" id="PS50157">
    <property type="entry name" value="ZINC_FINGER_C2H2_2"/>
    <property type="match status" value="7"/>
</dbReference>
<evidence type="ECO:0000256" key="6">
    <source>
        <dbReference type="ARBA" id="ARBA00023242"/>
    </source>
</evidence>
<dbReference type="AlphaFoldDB" id="A0A1X7VUV1"/>
<dbReference type="GO" id="GO:0008270">
    <property type="term" value="F:zinc ion binding"/>
    <property type="evidence" value="ECO:0007669"/>
    <property type="project" value="UniProtKB-KW"/>
</dbReference>
<dbReference type="FunFam" id="3.30.160.60:FF:000100">
    <property type="entry name" value="Zinc finger 45-like"/>
    <property type="match status" value="1"/>
</dbReference>
<evidence type="ECO:0000259" key="8">
    <source>
        <dbReference type="PROSITE" id="PS50157"/>
    </source>
</evidence>
<keyword evidence="4 7" id="KW-0863">Zinc-finger</keyword>
<evidence type="ECO:0000256" key="1">
    <source>
        <dbReference type="ARBA" id="ARBA00004123"/>
    </source>
</evidence>
<evidence type="ECO:0000313" key="9">
    <source>
        <dbReference type="EnsemblMetazoa" id="Aqu2.1.43645_001"/>
    </source>
</evidence>
<dbReference type="InterPro" id="IPR050331">
    <property type="entry name" value="Zinc_finger"/>
</dbReference>
<evidence type="ECO:0000313" key="10">
    <source>
        <dbReference type="Proteomes" id="UP000007879"/>
    </source>
</evidence>
<dbReference type="SUPFAM" id="SSF57667">
    <property type="entry name" value="beta-beta-alpha zinc fingers"/>
    <property type="match status" value="5"/>
</dbReference>